<evidence type="ECO:0000313" key="1">
    <source>
        <dbReference type="EMBL" id="KAF4978234.1"/>
    </source>
</evidence>
<organism evidence="1 2">
    <name type="scientific">Fusarium zealandicum</name>
    <dbReference type="NCBI Taxonomy" id="1053134"/>
    <lineage>
        <taxon>Eukaryota</taxon>
        <taxon>Fungi</taxon>
        <taxon>Dikarya</taxon>
        <taxon>Ascomycota</taxon>
        <taxon>Pezizomycotina</taxon>
        <taxon>Sordariomycetes</taxon>
        <taxon>Hypocreomycetidae</taxon>
        <taxon>Hypocreales</taxon>
        <taxon>Nectriaceae</taxon>
        <taxon>Fusarium</taxon>
        <taxon>Fusarium staphyleae species complex</taxon>
    </lineage>
</organism>
<evidence type="ECO:0000313" key="2">
    <source>
        <dbReference type="Proteomes" id="UP000635477"/>
    </source>
</evidence>
<dbReference type="OrthoDB" id="5342184at2759"/>
<dbReference type="Pfam" id="PF12138">
    <property type="entry name" value="Spherulin4"/>
    <property type="match status" value="1"/>
</dbReference>
<protein>
    <submittedName>
        <fullName evidence="1">Uncharacterized protein</fullName>
    </submittedName>
</protein>
<dbReference type="EMBL" id="JABEYC010000385">
    <property type="protein sequence ID" value="KAF4978234.1"/>
    <property type="molecule type" value="Genomic_DNA"/>
</dbReference>
<gene>
    <name evidence="1" type="ORF">FZEAL_5339</name>
</gene>
<sequence>MQFSITASLLFGQAMSVAATGIVLPLYTYPSMEWNDGAANWKPVFDAISADSNIPWLVVVNPENGPGATGEPGNDDVNYVAGTSKLNSYSNVKTIGYVRTDYAQSPLDELKASITTWSEWATYPDADVAVHGLFFDESSADFDYLNEAITFAREAFSDSITVVCNFGAKAATEYYSICDVVVAFESCLNCPDGPPYEDQTTLSNNIPSGFETQSAVILNRFTGTSSDGKVANQALINAYVKTMEQDGLGWFYFTSADYNNTNIEPATVGANAQALYA</sequence>
<dbReference type="AlphaFoldDB" id="A0A8H4XKY1"/>
<proteinExistence type="predicted"/>
<dbReference type="Proteomes" id="UP000635477">
    <property type="component" value="Unassembled WGS sequence"/>
</dbReference>
<reference evidence="1" key="1">
    <citation type="journal article" date="2020" name="BMC Genomics">
        <title>Correction to: Identification and distribution of gene clusters required for synthesis of sphingolipid metabolism inhibitors in diverse species of the filamentous fungus Fusarium.</title>
        <authorList>
            <person name="Kim H.S."/>
            <person name="Lohmar J.M."/>
            <person name="Busman M."/>
            <person name="Brown D.W."/>
            <person name="Naumann T.A."/>
            <person name="Divon H.H."/>
            <person name="Lysoe E."/>
            <person name="Uhlig S."/>
            <person name="Proctor R.H."/>
        </authorList>
    </citation>
    <scope>NUCLEOTIDE SEQUENCE</scope>
    <source>
        <strain evidence="1">NRRL 22465</strain>
    </source>
</reference>
<name>A0A8H4XKY1_9HYPO</name>
<dbReference type="PANTHER" id="PTHR35040">
    <property type="match status" value="1"/>
</dbReference>
<accession>A0A8H4XKY1</accession>
<comment type="caution">
    <text evidence="1">The sequence shown here is derived from an EMBL/GenBank/DDBJ whole genome shotgun (WGS) entry which is preliminary data.</text>
</comment>
<reference evidence="1" key="2">
    <citation type="submission" date="2020-05" db="EMBL/GenBank/DDBJ databases">
        <authorList>
            <person name="Kim H.-S."/>
            <person name="Proctor R.H."/>
            <person name="Brown D.W."/>
        </authorList>
    </citation>
    <scope>NUCLEOTIDE SEQUENCE</scope>
    <source>
        <strain evidence="1">NRRL 22465</strain>
    </source>
</reference>
<dbReference type="PANTHER" id="PTHR35040:SF9">
    <property type="entry name" value="4-LIKE CELL SURFACE PROTEIN, PUTATIVE (AFU_ORTHOLOGUE AFUA_4G14080)-RELATED"/>
    <property type="match status" value="1"/>
</dbReference>
<keyword evidence="2" id="KW-1185">Reference proteome</keyword>
<dbReference type="InterPro" id="IPR021986">
    <property type="entry name" value="Spherulin4"/>
</dbReference>